<dbReference type="Proteomes" id="UP001163321">
    <property type="component" value="Chromosome 1"/>
</dbReference>
<gene>
    <name evidence="1" type="ORF">PsorP6_001958</name>
</gene>
<accession>A0ACC0WPJ3</accession>
<dbReference type="EMBL" id="CM047580">
    <property type="protein sequence ID" value="KAI9920783.1"/>
    <property type="molecule type" value="Genomic_DNA"/>
</dbReference>
<comment type="caution">
    <text evidence="1">The sequence shown here is derived from an EMBL/GenBank/DDBJ whole genome shotgun (WGS) entry which is preliminary data.</text>
</comment>
<keyword evidence="2" id="KW-1185">Reference proteome</keyword>
<evidence type="ECO:0000313" key="2">
    <source>
        <dbReference type="Proteomes" id="UP001163321"/>
    </source>
</evidence>
<name>A0ACC0WPJ3_9STRA</name>
<sequence length="369" mass="42383">MVHNALRDHVEQDAINIHALEHETQQEQERREALALKEEQRTRERWTVNEASTQPVVVQGLTRDDDALGNAVSKEKAEETIADRSTRRDIEGKVLPVGTVVEVDSRTCPGINKLGGPGRITRVSTRAGEQGDTVHVFYDFRYVLGGFERHVASEYVHSSELLHHHSNREKVDSDYYHDDCINKPHERKQREAEARRERKGTRVDEATARELQTRQQKRPPDRASEHKDRGRARQEQQVVSAPERMERDTTPPPTSRPVSSRVSSHTESSVSSDDTSAALSPFLTQRTRWRHHILDSEDDSKESPRLEAWTVYDHDSFESQDDENPPASRHEKTARRQKHRTPKRQRYVGGYEKQGEYANVILSSRKGST</sequence>
<protein>
    <submittedName>
        <fullName evidence="1">Uncharacterized protein</fullName>
    </submittedName>
</protein>
<proteinExistence type="predicted"/>
<organism evidence="1 2">
    <name type="scientific">Peronosclerospora sorghi</name>
    <dbReference type="NCBI Taxonomy" id="230839"/>
    <lineage>
        <taxon>Eukaryota</taxon>
        <taxon>Sar</taxon>
        <taxon>Stramenopiles</taxon>
        <taxon>Oomycota</taxon>
        <taxon>Peronosporomycetes</taxon>
        <taxon>Peronosporales</taxon>
        <taxon>Peronosporaceae</taxon>
        <taxon>Peronosclerospora</taxon>
    </lineage>
</organism>
<reference evidence="1 2" key="1">
    <citation type="journal article" date="2022" name="bioRxiv">
        <title>The genome of the oomycete Peronosclerospora sorghi, a cosmopolitan pathogen of maize and sorghum, is inflated with dispersed pseudogenes.</title>
        <authorList>
            <person name="Fletcher K."/>
            <person name="Martin F."/>
            <person name="Isakeit T."/>
            <person name="Cavanaugh K."/>
            <person name="Magill C."/>
            <person name="Michelmore R."/>
        </authorList>
    </citation>
    <scope>NUCLEOTIDE SEQUENCE [LARGE SCALE GENOMIC DNA]</scope>
    <source>
        <strain evidence="1">P6</strain>
    </source>
</reference>
<evidence type="ECO:0000313" key="1">
    <source>
        <dbReference type="EMBL" id="KAI9920783.1"/>
    </source>
</evidence>